<organism evidence="1">
    <name type="scientific">Anguilla anguilla</name>
    <name type="common">European freshwater eel</name>
    <name type="synonym">Muraena anguilla</name>
    <dbReference type="NCBI Taxonomy" id="7936"/>
    <lineage>
        <taxon>Eukaryota</taxon>
        <taxon>Metazoa</taxon>
        <taxon>Chordata</taxon>
        <taxon>Craniata</taxon>
        <taxon>Vertebrata</taxon>
        <taxon>Euteleostomi</taxon>
        <taxon>Actinopterygii</taxon>
        <taxon>Neopterygii</taxon>
        <taxon>Teleostei</taxon>
        <taxon>Anguilliformes</taxon>
        <taxon>Anguillidae</taxon>
        <taxon>Anguilla</taxon>
    </lineage>
</organism>
<protein>
    <submittedName>
        <fullName evidence="1">Uncharacterized protein</fullName>
    </submittedName>
</protein>
<reference evidence="1" key="2">
    <citation type="journal article" date="2015" name="Fish Shellfish Immunol.">
        <title>Early steps in the European eel (Anguilla anguilla)-Vibrio vulnificus interaction in the gills: Role of the RtxA13 toxin.</title>
        <authorList>
            <person name="Callol A."/>
            <person name="Pajuelo D."/>
            <person name="Ebbesson L."/>
            <person name="Teles M."/>
            <person name="MacKenzie S."/>
            <person name="Amaro C."/>
        </authorList>
    </citation>
    <scope>NUCLEOTIDE SEQUENCE</scope>
</reference>
<reference evidence="1" key="1">
    <citation type="submission" date="2014-11" db="EMBL/GenBank/DDBJ databases">
        <authorList>
            <person name="Amaro Gonzalez C."/>
        </authorList>
    </citation>
    <scope>NUCLEOTIDE SEQUENCE</scope>
</reference>
<accession>A0A0E9XCB2</accession>
<name>A0A0E9XCB2_ANGAN</name>
<evidence type="ECO:0000313" key="1">
    <source>
        <dbReference type="EMBL" id="JAI00270.1"/>
    </source>
</evidence>
<dbReference type="EMBL" id="GBXM01008308">
    <property type="protein sequence ID" value="JAI00270.1"/>
    <property type="molecule type" value="Transcribed_RNA"/>
</dbReference>
<dbReference type="AlphaFoldDB" id="A0A0E9XCB2"/>
<proteinExistence type="predicted"/>
<sequence length="35" mass="4118">MLLIEMQATEFRNGYCEPTEGRVAHICQFFTQCSY</sequence>